<dbReference type="RefSeq" id="WP_230742523.1">
    <property type="nucleotide sequence ID" value="NZ_PGCK01000010.1"/>
</dbReference>
<gene>
    <name evidence="1" type="ORF">CUJ83_11725</name>
</gene>
<comment type="caution">
    <text evidence="1">The sequence shown here is derived from an EMBL/GenBank/DDBJ whole genome shotgun (WGS) entry which is preliminary data.</text>
</comment>
<evidence type="ECO:0000313" key="2">
    <source>
        <dbReference type="Proteomes" id="UP001320159"/>
    </source>
</evidence>
<dbReference type="AlphaFoldDB" id="A0AAP2RDL5"/>
<dbReference type="Gene3D" id="3.40.50.410">
    <property type="entry name" value="von Willebrand factor, type A domain"/>
    <property type="match status" value="1"/>
</dbReference>
<reference evidence="1 2" key="1">
    <citation type="submission" date="2017-11" db="EMBL/GenBank/DDBJ databases">
        <title>Isolation and Characterization of Family Methanocellaceae Species from Potential Methane Hydrate Area Offshore Southwestern Taiwan.</title>
        <authorList>
            <person name="Zhang W.-L."/>
            <person name="Chen W.-C."/>
            <person name="Lai M.-C."/>
            <person name="Chen S.-C."/>
        </authorList>
    </citation>
    <scope>NUCLEOTIDE SEQUENCE [LARGE SCALE GENOMIC DNA]</scope>
    <source>
        <strain evidence="1 2">CWC-04</strain>
    </source>
</reference>
<organism evidence="1 2">
    <name type="scientific">Methanooceanicella nereidis</name>
    <dbReference type="NCBI Taxonomy" id="2052831"/>
    <lineage>
        <taxon>Archaea</taxon>
        <taxon>Methanobacteriati</taxon>
        <taxon>Methanobacteriota</taxon>
        <taxon>Stenosarchaea group</taxon>
        <taxon>Methanomicrobia</taxon>
        <taxon>Methanocellales</taxon>
        <taxon>Methanocellaceae</taxon>
        <taxon>Methanooceanicella</taxon>
    </lineage>
</organism>
<evidence type="ECO:0000313" key="1">
    <source>
        <dbReference type="EMBL" id="MCD1295666.1"/>
    </source>
</evidence>
<accession>A0AAP2RDL5</accession>
<protein>
    <recommendedName>
        <fullName evidence="3">VWFA domain-containing protein</fullName>
    </recommendedName>
</protein>
<name>A0AAP2RDL5_9EURY</name>
<dbReference type="SUPFAM" id="SSF53300">
    <property type="entry name" value="vWA-like"/>
    <property type="match status" value="1"/>
</dbReference>
<proteinExistence type="predicted"/>
<sequence>MIFADEQKLLEACAYCTKDPNDVHAYEDFLNGCRSIGRNFLRLYQIMPPTIERMVYTGYCGNGIISQHKTMSGFCSSGRSLDNVISRYRVRDIKKIHLAIMYDDSNSMTAWWRNQTMAATIPESRSPQTYSKIACISLMEGLSRNMDMNLWTFGSKADGPFNIDNNMYKELLIRNGSGGTRLDLALESVIDFGWDKKSGIKILIVLTDGIPEMGRSVYDEDVMINIKTLDLLQDMLNKKVKVLYLQLLTDESRKFKKSGGYTMKEFGKNLEKMGCNVINVDTASRISDSLFNGLYSVVKKL</sequence>
<dbReference type="EMBL" id="PGCK01000010">
    <property type="protein sequence ID" value="MCD1295666.1"/>
    <property type="molecule type" value="Genomic_DNA"/>
</dbReference>
<evidence type="ECO:0008006" key="3">
    <source>
        <dbReference type="Google" id="ProtNLM"/>
    </source>
</evidence>
<dbReference type="Proteomes" id="UP001320159">
    <property type="component" value="Unassembled WGS sequence"/>
</dbReference>
<keyword evidence="2" id="KW-1185">Reference proteome</keyword>
<dbReference type="InterPro" id="IPR036465">
    <property type="entry name" value="vWFA_dom_sf"/>
</dbReference>